<evidence type="ECO:0000313" key="1">
    <source>
        <dbReference type="EMBL" id="MBJ6122514.1"/>
    </source>
</evidence>
<accession>A0ABS0XR46</accession>
<organism evidence="1 2">
    <name type="scientific">Sphingomonas mollis</name>
    <dbReference type="NCBI Taxonomy" id="2795726"/>
    <lineage>
        <taxon>Bacteria</taxon>
        <taxon>Pseudomonadati</taxon>
        <taxon>Pseudomonadota</taxon>
        <taxon>Alphaproteobacteria</taxon>
        <taxon>Sphingomonadales</taxon>
        <taxon>Sphingomonadaceae</taxon>
        <taxon>Sphingomonas</taxon>
    </lineage>
</organism>
<evidence type="ECO:0008006" key="3">
    <source>
        <dbReference type="Google" id="ProtNLM"/>
    </source>
</evidence>
<dbReference type="RefSeq" id="WP_199038212.1">
    <property type="nucleotide sequence ID" value="NZ_JAELXS010000006.1"/>
</dbReference>
<proteinExistence type="predicted"/>
<evidence type="ECO:0000313" key="2">
    <source>
        <dbReference type="Proteomes" id="UP000640426"/>
    </source>
</evidence>
<comment type="caution">
    <text evidence="1">The sequence shown here is derived from an EMBL/GenBank/DDBJ whole genome shotgun (WGS) entry which is preliminary data.</text>
</comment>
<protein>
    <recommendedName>
        <fullName evidence="3">ATP-binding protein</fullName>
    </recommendedName>
</protein>
<name>A0ABS0XR46_9SPHN</name>
<dbReference type="Proteomes" id="UP000640426">
    <property type="component" value="Unassembled WGS sequence"/>
</dbReference>
<reference evidence="2" key="1">
    <citation type="submission" date="2020-12" db="EMBL/GenBank/DDBJ databases">
        <title>Hymenobacter sp.</title>
        <authorList>
            <person name="Kim M.K."/>
        </authorList>
    </citation>
    <scope>NUCLEOTIDE SEQUENCE [LARGE SCALE GENOMIC DNA]</scope>
    <source>
        <strain evidence="2">BT553</strain>
    </source>
</reference>
<gene>
    <name evidence="1" type="ORF">JAO74_12005</name>
</gene>
<sequence>MIDADFFRSLNLVEDLARPERFAHYRPTRRALPIVEAVVTPGAATMVIAPYGSGKSLAAGVGALQVRNDAPGRPVVETIAARIGDLDANLADAVVERSRSASCGAVVVLSGLVAEPLAEIATQLGMSHAPKSVEGFGKAMREGGWDHVAIVWDEFGRHLEGLVAEGRSSELDLLQRLAERVSRASAPTMSLTLLLHQNLLAYATRLNETSRTEWRKVEGRFRSIRMVEDSQEFYRLVGSVVEGLRPEDLPVATIADETVAAVIAARWFDGVDDIATAREILETARPLTAGALQVLPTLVARVGQNERSLFSFLREMDLAGTVGIEAVYEAFSDAMRTDVGIGGTYRRWIETESARSRAREPIQREILAAACLLQLGISGERRRLPRAVLELAVGDHTMPAAQVSAAIDDLVAARLLLWRRHNDDVAVWHGADIDVAHRVREERERRSADFDIRTFLEQRFPAPHLRAPGHNAEFGVNRFLAGRYVSPEELRQGLSVPTEAGAIAYVLAEDRRTIEDAVDQAKRQRPGRTVVVVPDRPLELESAALELVAIEALRQDEEFVASDPMVVTEIDELQSVAFGQLAVLLRGLLDPRGLGSTWIADGKVLDVTEEKPGTMAASRLLGGWYSQTPRIANEQLMRATASRTMQTARVRVVQAILERGDRERLGYEDGDRSAEGSIYRTVIENTGLRPAGATRFADPMEIKDPGLREVWMQIMEFFRVPTKPGSYRGMSELVADLEDVTTGVPRAVMPILVAAGYSHFARSVAIYRDGTYVPDIMGFGFDAMVAYPEGVTMRVEEPTDTLREYLSALCYVLVHERPAPDVELIRAAQDAVQKWLVTVSDGTRRSKRLTDTARALLRVTTAPADPVDMLIRDIPAAFGAKKIGTDVIARVERARNEIDHLREAFADEAVVLLEEGFRTSAQPGEPVLTVKAWADCFDAASLERRGDLRIVDRSVLRKALETAEGRFSPKSLANALSSILLQRSLDKWDDRTSPQFRAALREARARIEAAALDVERPAMALRPIVEAKVRELNELLARIDGGDDKSSKGRVAVGSRK</sequence>
<keyword evidence="2" id="KW-1185">Reference proteome</keyword>
<dbReference type="EMBL" id="JAELXS010000006">
    <property type="protein sequence ID" value="MBJ6122514.1"/>
    <property type="molecule type" value="Genomic_DNA"/>
</dbReference>